<dbReference type="EMBL" id="CAJZBQ010000032">
    <property type="protein sequence ID" value="CAG9322459.1"/>
    <property type="molecule type" value="Genomic_DNA"/>
</dbReference>
<dbReference type="Proteomes" id="UP001162131">
    <property type="component" value="Unassembled WGS sequence"/>
</dbReference>
<dbReference type="AlphaFoldDB" id="A0AAU9JFY0"/>
<protein>
    <submittedName>
        <fullName evidence="1">Uncharacterized protein</fullName>
    </submittedName>
</protein>
<comment type="caution">
    <text evidence="1">The sequence shown here is derived from an EMBL/GenBank/DDBJ whole genome shotgun (WGS) entry which is preliminary data.</text>
</comment>
<gene>
    <name evidence="1" type="ORF">BSTOLATCC_MIC31592</name>
</gene>
<evidence type="ECO:0000313" key="2">
    <source>
        <dbReference type="Proteomes" id="UP001162131"/>
    </source>
</evidence>
<organism evidence="1 2">
    <name type="scientific">Blepharisma stoltei</name>
    <dbReference type="NCBI Taxonomy" id="1481888"/>
    <lineage>
        <taxon>Eukaryota</taxon>
        <taxon>Sar</taxon>
        <taxon>Alveolata</taxon>
        <taxon>Ciliophora</taxon>
        <taxon>Postciliodesmatophora</taxon>
        <taxon>Heterotrichea</taxon>
        <taxon>Heterotrichida</taxon>
        <taxon>Blepharismidae</taxon>
        <taxon>Blepharisma</taxon>
    </lineage>
</organism>
<evidence type="ECO:0000313" key="1">
    <source>
        <dbReference type="EMBL" id="CAG9322459.1"/>
    </source>
</evidence>
<reference evidence="1" key="1">
    <citation type="submission" date="2021-09" db="EMBL/GenBank/DDBJ databases">
        <authorList>
            <consortium name="AG Swart"/>
            <person name="Singh M."/>
            <person name="Singh A."/>
            <person name="Seah K."/>
            <person name="Emmerich C."/>
        </authorList>
    </citation>
    <scope>NUCLEOTIDE SEQUENCE</scope>
    <source>
        <strain evidence="1">ATCC30299</strain>
    </source>
</reference>
<keyword evidence="2" id="KW-1185">Reference proteome</keyword>
<sequence length="70" mass="8131">MTNVGIYSIDIQTDKIFLKICIKIFGVFFLVKLNKNIEENVQIQYPKMAIIPKNQISVISNASKRLFRLK</sequence>
<accession>A0AAU9JFY0</accession>
<proteinExistence type="predicted"/>
<name>A0AAU9JFY0_9CILI</name>